<evidence type="ECO:0000256" key="5">
    <source>
        <dbReference type="ARBA" id="ARBA00022448"/>
    </source>
</evidence>
<dbReference type="GO" id="GO:0008137">
    <property type="term" value="F:NADH dehydrogenase (ubiquinone) activity"/>
    <property type="evidence" value="ECO:0007669"/>
    <property type="project" value="UniProtKB-EC"/>
</dbReference>
<dbReference type="AlphaFoldDB" id="A0A089PR66"/>
<dbReference type="PANTHER" id="PTHR42829">
    <property type="entry name" value="NADH-UBIQUINONE OXIDOREDUCTASE CHAIN 5"/>
    <property type="match status" value="1"/>
</dbReference>
<dbReference type="InterPro" id="IPR003945">
    <property type="entry name" value="NU5C-like"/>
</dbReference>
<feature type="transmembrane region" description="Helical" evidence="17">
    <location>
        <begin position="152"/>
        <end position="175"/>
    </location>
</feature>
<keyword evidence="7 17" id="KW-0812">Transmembrane</keyword>
<comment type="function">
    <text evidence="1">Core subunit of the mitochondrial membrane respiratory chain NADH dehydrogenase (Complex I) that is believed to belong to the minimal assembly required for catalysis. Complex I functions in the transfer of electrons from NADH to the respiratory chain. The immediate electron acceptor for the enzyme is believed to be ubiquinone.</text>
</comment>
<proteinExistence type="inferred from homology"/>
<feature type="transmembrane region" description="Helical" evidence="17">
    <location>
        <begin position="90"/>
        <end position="107"/>
    </location>
</feature>
<dbReference type="RefSeq" id="YP_009092514.1">
    <property type="nucleotide sequence ID" value="NC_025295.1"/>
</dbReference>
<geneLocation type="mitochondrion" evidence="21"/>
<keyword evidence="11 17" id="KW-1133">Transmembrane helix</keyword>
<feature type="transmembrane region" description="Helical" evidence="17">
    <location>
        <begin position="336"/>
        <end position="358"/>
    </location>
</feature>
<feature type="transmembrane region" description="Helical" evidence="17">
    <location>
        <begin position="113"/>
        <end position="131"/>
    </location>
</feature>
<comment type="subcellular location">
    <subcellularLocation>
        <location evidence="2">Mitochondrion inner membrane</location>
        <topology evidence="2">Multi-pass membrane protein</topology>
    </subcellularLocation>
</comment>
<dbReference type="EC" id="7.1.1.2" evidence="3 17"/>
<evidence type="ECO:0000256" key="4">
    <source>
        <dbReference type="ARBA" id="ARBA00021096"/>
    </source>
</evidence>
<feature type="transmembrane region" description="Helical" evidence="17">
    <location>
        <begin position="181"/>
        <end position="203"/>
    </location>
</feature>
<keyword evidence="15 17" id="KW-0472">Membrane</keyword>
<dbReference type="InterPro" id="IPR010934">
    <property type="entry name" value="NADH_DH_su5_C"/>
</dbReference>
<dbReference type="GO" id="GO:0042773">
    <property type="term" value="P:ATP synthesis coupled electron transport"/>
    <property type="evidence" value="ECO:0007669"/>
    <property type="project" value="InterPro"/>
</dbReference>
<evidence type="ECO:0000256" key="14">
    <source>
        <dbReference type="ARBA" id="ARBA00023128"/>
    </source>
</evidence>
<keyword evidence="10" id="KW-0249">Electron transport</keyword>
<evidence type="ECO:0000256" key="8">
    <source>
        <dbReference type="ARBA" id="ARBA00022792"/>
    </source>
</evidence>
<keyword evidence="14 17" id="KW-0496">Mitochondrion</keyword>
<dbReference type="EMBL" id="KM017964">
    <property type="protein sequence ID" value="AIQ85054.1"/>
    <property type="molecule type" value="Genomic_DNA"/>
</dbReference>
<comment type="catalytic activity">
    <reaction evidence="16 17">
        <text>a ubiquinone + NADH + 5 H(+)(in) = a ubiquinol + NAD(+) + 4 H(+)(out)</text>
        <dbReference type="Rhea" id="RHEA:29091"/>
        <dbReference type="Rhea" id="RHEA-COMP:9565"/>
        <dbReference type="Rhea" id="RHEA-COMP:9566"/>
        <dbReference type="ChEBI" id="CHEBI:15378"/>
        <dbReference type="ChEBI" id="CHEBI:16389"/>
        <dbReference type="ChEBI" id="CHEBI:17976"/>
        <dbReference type="ChEBI" id="CHEBI:57540"/>
        <dbReference type="ChEBI" id="CHEBI:57945"/>
        <dbReference type="EC" id="7.1.1.2"/>
    </reaction>
</comment>
<reference evidence="21" key="1">
    <citation type="journal article" date="2014" name="Mitochondrial DNA">
        <title>The Complete Mitochondrial Genome of the Antarctic barnacle Lepas australis (Crustacea, Maxillopoda, Cirripedea).</title>
        <authorList>
            <person name="BaeK Y.-S."/>
            <person name="Kim I.-H."/>
            <person name="Min G.-S."/>
            <person name="Choi H.-G."/>
            <person name="Kim S."/>
        </authorList>
    </citation>
    <scope>NUCLEOTIDE SEQUENCE</scope>
</reference>
<evidence type="ECO:0000256" key="12">
    <source>
        <dbReference type="ARBA" id="ARBA00023027"/>
    </source>
</evidence>
<dbReference type="PANTHER" id="PTHR42829:SF2">
    <property type="entry name" value="NADH-UBIQUINONE OXIDOREDUCTASE CHAIN 5"/>
    <property type="match status" value="1"/>
</dbReference>
<keyword evidence="5 17" id="KW-0813">Transport</keyword>
<keyword evidence="13 17" id="KW-0830">Ubiquinone</keyword>
<dbReference type="Pfam" id="PF00662">
    <property type="entry name" value="Proton_antipo_N"/>
    <property type="match status" value="1"/>
</dbReference>
<feature type="transmembrane region" description="Helical" evidence="17">
    <location>
        <begin position="548"/>
        <end position="569"/>
    </location>
</feature>
<evidence type="ECO:0000256" key="1">
    <source>
        <dbReference type="ARBA" id="ARBA00003257"/>
    </source>
</evidence>
<evidence type="ECO:0000256" key="9">
    <source>
        <dbReference type="ARBA" id="ARBA00022967"/>
    </source>
</evidence>
<keyword evidence="12 17" id="KW-0520">NAD</keyword>
<evidence type="ECO:0000259" key="20">
    <source>
        <dbReference type="Pfam" id="PF06455"/>
    </source>
</evidence>
<feature type="transmembrane region" description="Helical" evidence="17">
    <location>
        <begin position="60"/>
        <end position="78"/>
    </location>
</feature>
<name>A0A089PR66_9CRUS</name>
<evidence type="ECO:0000256" key="10">
    <source>
        <dbReference type="ARBA" id="ARBA00022982"/>
    </source>
</evidence>
<evidence type="ECO:0000259" key="19">
    <source>
        <dbReference type="Pfam" id="PF00662"/>
    </source>
</evidence>
<sequence length="570" mass="63232">MMILSIWNLLFLLLLISSLTMFVLGLYTLNMSTSVCINWGLYSWGSSTIDFMLLMDWVSFMFISFVLLISGSVFFYSGEYMEGELNMSRFILLLLAFVSSMGLLIFSPNLISLLLGWDGLGLVSYCLVIFYQNYKSLNAGMLTVLSNRVGDVFILVAIVYMLNYGDWSLAAWLGSSPYLKLGSLLIVLASLTKSAQIPFSAWLPAAMAAPTPVSSLVHSSTLVTAGVYLVIRLGWIYDFWLNDLLMILSTLTMFMAGLGACFEFDLKKVIALSTLSQLGLMMFSLSLGLVKMALFHLIMHALFKALLFMSAGCIIHSSKGWQDLRLMGNCSLSLPYISSCFVISNMALAGMPFLAGFYSKDLILEISLYQEVNMMSVLFLFLSTGLTVMYTLRLIYYVVVRDHIMSGSMNLSDGWGVMIKSTLGLSFFSIIFGASMSWVMIESPEIFLPSSLKNLTLVVCLTGAILGFIISQSSLNSKSLSISFYTFSTWFSASMWFMPYLSSQFLMKIPLLNGGKLVKEGDLGWLEHYGGQGLSESLSSGSENLQSLVSYGVKLYIFVFWALVVMFVVS</sequence>
<evidence type="ECO:0000256" key="16">
    <source>
        <dbReference type="ARBA" id="ARBA00049551"/>
    </source>
</evidence>
<feature type="domain" description="NADH-Ubiquinone oxidoreductase (complex I) chain 5 N-terminal" evidence="19">
    <location>
        <begin position="44"/>
        <end position="90"/>
    </location>
</feature>
<keyword evidence="8" id="KW-0999">Mitochondrion inner membrane</keyword>
<dbReference type="PRINTS" id="PR01434">
    <property type="entry name" value="NADHDHGNASE5"/>
</dbReference>
<dbReference type="GeneID" id="20833017"/>
<comment type="similarity">
    <text evidence="17">Belongs to the complex I subunit 5 family.</text>
</comment>
<protein>
    <recommendedName>
        <fullName evidence="4 17">NADH-ubiquinone oxidoreductase chain 5</fullName>
        <ecNumber evidence="3 17">7.1.1.2</ecNumber>
    </recommendedName>
</protein>
<feature type="transmembrane region" description="Helical" evidence="17">
    <location>
        <begin position="293"/>
        <end position="315"/>
    </location>
</feature>
<feature type="domain" description="NADH dehydrogenase subunit 5 C-terminal" evidence="20">
    <location>
        <begin position="390"/>
        <end position="568"/>
    </location>
</feature>
<evidence type="ECO:0000256" key="15">
    <source>
        <dbReference type="ARBA" id="ARBA00023136"/>
    </source>
</evidence>
<evidence type="ECO:0000256" key="2">
    <source>
        <dbReference type="ARBA" id="ARBA00004448"/>
    </source>
</evidence>
<evidence type="ECO:0000256" key="7">
    <source>
        <dbReference type="ARBA" id="ARBA00022692"/>
    </source>
</evidence>
<feature type="transmembrane region" description="Helical" evidence="17">
    <location>
        <begin position="421"/>
        <end position="440"/>
    </location>
</feature>
<accession>A0A089PR66</accession>
<evidence type="ECO:0000256" key="11">
    <source>
        <dbReference type="ARBA" id="ARBA00022989"/>
    </source>
</evidence>
<keyword evidence="9" id="KW-1278">Translocase</keyword>
<feature type="transmembrane region" description="Helical" evidence="17">
    <location>
        <begin position="215"/>
        <end position="237"/>
    </location>
</feature>
<dbReference type="InterPro" id="IPR001750">
    <property type="entry name" value="ND/Mrp_TM"/>
</dbReference>
<dbReference type="CTD" id="4540"/>
<dbReference type="InterPro" id="IPR001516">
    <property type="entry name" value="Proton_antipo_N"/>
</dbReference>
<evidence type="ECO:0000256" key="17">
    <source>
        <dbReference type="RuleBase" id="RU003404"/>
    </source>
</evidence>
<feature type="transmembrane region" description="Helical" evidence="17">
    <location>
        <begin position="269"/>
        <end position="287"/>
    </location>
</feature>
<dbReference type="GO" id="GO:0005743">
    <property type="term" value="C:mitochondrial inner membrane"/>
    <property type="evidence" value="ECO:0007669"/>
    <property type="project" value="UniProtKB-SubCell"/>
</dbReference>
<evidence type="ECO:0000256" key="13">
    <source>
        <dbReference type="ARBA" id="ARBA00023075"/>
    </source>
</evidence>
<evidence type="ECO:0000259" key="18">
    <source>
        <dbReference type="Pfam" id="PF00361"/>
    </source>
</evidence>
<dbReference type="Pfam" id="PF00361">
    <property type="entry name" value="Proton_antipo_M"/>
    <property type="match status" value="1"/>
</dbReference>
<feature type="transmembrane region" description="Helical" evidence="17">
    <location>
        <begin position="243"/>
        <end position="262"/>
    </location>
</feature>
<dbReference type="GO" id="GO:0015990">
    <property type="term" value="P:electron transport coupled proton transport"/>
    <property type="evidence" value="ECO:0007669"/>
    <property type="project" value="TreeGrafter"/>
</dbReference>
<comment type="function">
    <text evidence="17">Core subunit of the mitochondrial membrane respiratory chain NADH dehydrogenase (Complex I) which catalyzes electron transfer from NADH through the respiratory chain, using ubiquinone as an electron acceptor. Essential for the catalytic activity and assembly of complex I.</text>
</comment>
<evidence type="ECO:0000256" key="3">
    <source>
        <dbReference type="ARBA" id="ARBA00012944"/>
    </source>
</evidence>
<evidence type="ECO:0000313" key="21">
    <source>
        <dbReference type="EMBL" id="AIQ85054.1"/>
    </source>
</evidence>
<feature type="domain" description="NADH:quinone oxidoreductase/Mrp antiporter transmembrane" evidence="18">
    <location>
        <begin position="107"/>
        <end position="383"/>
    </location>
</feature>
<feature type="transmembrane region" description="Helical" evidence="17">
    <location>
        <begin position="378"/>
        <end position="400"/>
    </location>
</feature>
<gene>
    <name evidence="21" type="primary">ND5</name>
</gene>
<feature type="transmembrane region" description="Helical" evidence="17">
    <location>
        <begin position="482"/>
        <end position="501"/>
    </location>
</feature>
<dbReference type="Pfam" id="PF06455">
    <property type="entry name" value="NADH5_C"/>
    <property type="match status" value="1"/>
</dbReference>
<keyword evidence="6" id="KW-0679">Respiratory chain</keyword>
<organism evidence="21">
    <name type="scientific">Lepas australis</name>
    <dbReference type="NCBI Taxonomy" id="479279"/>
    <lineage>
        <taxon>Eukaryota</taxon>
        <taxon>Metazoa</taxon>
        <taxon>Ecdysozoa</taxon>
        <taxon>Arthropoda</taxon>
        <taxon>Crustacea</taxon>
        <taxon>Multicrustacea</taxon>
        <taxon>Cirripedia</taxon>
        <taxon>Thoracica</taxon>
        <taxon>Thoracicalcarea</taxon>
        <taxon>Scalpellomorpha</taxon>
        <taxon>Lepadoidea</taxon>
        <taxon>Lepadidae</taxon>
        <taxon>Lepas</taxon>
    </lineage>
</organism>
<dbReference type="GO" id="GO:0003954">
    <property type="term" value="F:NADH dehydrogenase activity"/>
    <property type="evidence" value="ECO:0007669"/>
    <property type="project" value="TreeGrafter"/>
</dbReference>
<evidence type="ECO:0000256" key="6">
    <source>
        <dbReference type="ARBA" id="ARBA00022660"/>
    </source>
</evidence>
<feature type="transmembrane region" description="Helical" evidence="17">
    <location>
        <begin position="452"/>
        <end position="470"/>
    </location>
</feature>